<feature type="chain" id="PRO_5024390127" description="T9SS type A sorting domain-containing protein" evidence="1">
    <location>
        <begin position="22"/>
        <end position="290"/>
    </location>
</feature>
<proteinExistence type="predicted"/>
<dbReference type="Proteomes" id="UP000323632">
    <property type="component" value="Unassembled WGS sequence"/>
</dbReference>
<evidence type="ECO:0000313" key="3">
    <source>
        <dbReference type="Proteomes" id="UP000323632"/>
    </source>
</evidence>
<evidence type="ECO:0000256" key="1">
    <source>
        <dbReference type="SAM" id="SignalP"/>
    </source>
</evidence>
<feature type="signal peptide" evidence="1">
    <location>
        <begin position="1"/>
        <end position="21"/>
    </location>
</feature>
<keyword evidence="1" id="KW-0732">Signal</keyword>
<dbReference type="AlphaFoldDB" id="A0A5M6CSS8"/>
<evidence type="ECO:0008006" key="4">
    <source>
        <dbReference type="Google" id="ProtNLM"/>
    </source>
</evidence>
<keyword evidence="3" id="KW-1185">Reference proteome</keyword>
<reference evidence="2 3" key="1">
    <citation type="submission" date="2019-09" db="EMBL/GenBank/DDBJ databases">
        <title>Genome sequence and assembly of Taibaiella sp.</title>
        <authorList>
            <person name="Chhetri G."/>
        </authorList>
    </citation>
    <scope>NUCLEOTIDE SEQUENCE [LARGE SCALE GENOMIC DNA]</scope>
    <source>
        <strain evidence="2 3">KVB11</strain>
    </source>
</reference>
<comment type="caution">
    <text evidence="2">The sequence shown here is derived from an EMBL/GenBank/DDBJ whole genome shotgun (WGS) entry which is preliminary data.</text>
</comment>
<gene>
    <name evidence="2" type="ORF">F0919_07125</name>
</gene>
<sequence>MKSLRILLLLLSATIMHNASAKTIDITLTEAIQQNLVTVTSLSSGQSYNENGLSIKIENKGKKALNITIDPALVFAPEDTSYQDLIVAGDVKSVIAPSENKSITLQTYCGKSYAHGPGKDLIYHFKKQADSLMIKMLTFAKRRNINAELTQKAVWVLTNHHSLNDIYDPSNDIASKELVQFMSRLLSLGMPDYFNYYVLNKTPEETVVPKKALRIYALFKWEMKEDDKLSLGVYDEKGGVTQQIFEGQLFKVGGYELNAKFESSNEPAGVYYIRLSSGKGVIKETKVIVE</sequence>
<protein>
    <recommendedName>
        <fullName evidence="4">T9SS type A sorting domain-containing protein</fullName>
    </recommendedName>
</protein>
<name>A0A5M6CSS8_9BACT</name>
<dbReference type="EMBL" id="VWSH01000001">
    <property type="protein sequence ID" value="KAA5537440.1"/>
    <property type="molecule type" value="Genomic_DNA"/>
</dbReference>
<accession>A0A5M6CSS8</accession>
<organism evidence="2 3">
    <name type="scientific">Taibaiella lutea</name>
    <dbReference type="NCBI Taxonomy" id="2608001"/>
    <lineage>
        <taxon>Bacteria</taxon>
        <taxon>Pseudomonadati</taxon>
        <taxon>Bacteroidota</taxon>
        <taxon>Chitinophagia</taxon>
        <taxon>Chitinophagales</taxon>
        <taxon>Chitinophagaceae</taxon>
        <taxon>Taibaiella</taxon>
    </lineage>
</organism>
<dbReference type="RefSeq" id="WP_150032016.1">
    <property type="nucleotide sequence ID" value="NZ_VWSH01000001.1"/>
</dbReference>
<evidence type="ECO:0000313" key="2">
    <source>
        <dbReference type="EMBL" id="KAA5537440.1"/>
    </source>
</evidence>